<protein>
    <submittedName>
        <fullName evidence="1">Uncharacterized protein</fullName>
    </submittedName>
</protein>
<dbReference type="EMBL" id="CM004394">
    <property type="protein sequence ID" value="OAY44049.1"/>
    <property type="molecule type" value="Genomic_DNA"/>
</dbReference>
<name>A0A2C9VGU6_MANES</name>
<evidence type="ECO:0000313" key="1">
    <source>
        <dbReference type="EMBL" id="OAY44049.1"/>
    </source>
</evidence>
<accession>A0A2C9VGU6</accession>
<dbReference type="AlphaFoldDB" id="A0A2C9VGU6"/>
<reference evidence="1" key="1">
    <citation type="submission" date="2016-02" db="EMBL/GenBank/DDBJ databases">
        <title>WGS assembly of Manihot esculenta.</title>
        <authorList>
            <person name="Bredeson J.V."/>
            <person name="Prochnik S.E."/>
            <person name="Lyons J.B."/>
            <person name="Schmutz J."/>
            <person name="Grimwood J."/>
            <person name="Vrebalov J."/>
            <person name="Bart R.S."/>
            <person name="Amuge T."/>
            <person name="Ferguson M.E."/>
            <person name="Green R."/>
            <person name="Putnam N."/>
            <person name="Stites J."/>
            <person name="Rounsley S."/>
            <person name="Rokhsar D.S."/>
        </authorList>
    </citation>
    <scope>NUCLEOTIDE SEQUENCE [LARGE SCALE GENOMIC DNA]</scope>
    <source>
        <tissue evidence="1">Leaf</tissue>
    </source>
</reference>
<gene>
    <name evidence="1" type="ORF">MANES_08G118200</name>
</gene>
<organism evidence="1">
    <name type="scientific">Manihot esculenta</name>
    <name type="common">Cassava</name>
    <name type="synonym">Jatropha manihot</name>
    <dbReference type="NCBI Taxonomy" id="3983"/>
    <lineage>
        <taxon>Eukaryota</taxon>
        <taxon>Viridiplantae</taxon>
        <taxon>Streptophyta</taxon>
        <taxon>Embryophyta</taxon>
        <taxon>Tracheophyta</taxon>
        <taxon>Spermatophyta</taxon>
        <taxon>Magnoliopsida</taxon>
        <taxon>eudicotyledons</taxon>
        <taxon>Gunneridae</taxon>
        <taxon>Pentapetalae</taxon>
        <taxon>rosids</taxon>
        <taxon>fabids</taxon>
        <taxon>Malpighiales</taxon>
        <taxon>Euphorbiaceae</taxon>
        <taxon>Crotonoideae</taxon>
        <taxon>Manihoteae</taxon>
        <taxon>Manihot</taxon>
    </lineage>
</organism>
<proteinExistence type="predicted"/>
<sequence>MCSSGSKLPKIERNNRKWPLEGGRHKSFPFPTLPRKHFENIVSLIFITSIQHIDS</sequence>